<dbReference type="Pfam" id="PF01733">
    <property type="entry name" value="Nucleoside_tran"/>
    <property type="match status" value="1"/>
</dbReference>
<dbReference type="InterPro" id="IPR002259">
    <property type="entry name" value="Eqnu_transpt"/>
</dbReference>
<dbReference type="GO" id="GO:0000329">
    <property type="term" value="C:fungal-type vacuole membrane"/>
    <property type="evidence" value="ECO:0007669"/>
    <property type="project" value="TreeGrafter"/>
</dbReference>
<comment type="subcellular location">
    <subcellularLocation>
        <location evidence="1">Membrane</location>
        <topology evidence="1">Multi-pass membrane protein</topology>
    </subcellularLocation>
</comment>
<evidence type="ECO:0000256" key="2">
    <source>
        <dbReference type="ARBA" id="ARBA00007965"/>
    </source>
</evidence>
<keyword evidence="4 7" id="KW-0812">Transmembrane</keyword>
<feature type="transmembrane region" description="Helical" evidence="7">
    <location>
        <begin position="257"/>
        <end position="278"/>
    </location>
</feature>
<protein>
    <submittedName>
        <fullName evidence="8">Nucleoside transporter-domain-containing protein</fullName>
    </submittedName>
</protein>
<dbReference type="GO" id="GO:0015205">
    <property type="term" value="F:nucleobase transmembrane transporter activity"/>
    <property type="evidence" value="ECO:0007669"/>
    <property type="project" value="TreeGrafter"/>
</dbReference>
<keyword evidence="9" id="KW-1185">Reference proteome</keyword>
<organism evidence="8 9">
    <name type="scientific">Mycena alexandri</name>
    <dbReference type="NCBI Taxonomy" id="1745969"/>
    <lineage>
        <taxon>Eukaryota</taxon>
        <taxon>Fungi</taxon>
        <taxon>Dikarya</taxon>
        <taxon>Basidiomycota</taxon>
        <taxon>Agaricomycotina</taxon>
        <taxon>Agaricomycetes</taxon>
        <taxon>Agaricomycetidae</taxon>
        <taxon>Agaricales</taxon>
        <taxon>Marasmiineae</taxon>
        <taxon>Mycenaceae</taxon>
        <taxon>Mycena</taxon>
    </lineage>
</organism>
<evidence type="ECO:0000256" key="7">
    <source>
        <dbReference type="SAM" id="Phobius"/>
    </source>
</evidence>
<evidence type="ECO:0000256" key="4">
    <source>
        <dbReference type="ARBA" id="ARBA00022692"/>
    </source>
</evidence>
<dbReference type="EMBL" id="JARJCM010000001">
    <property type="protein sequence ID" value="KAJ7047716.1"/>
    <property type="molecule type" value="Genomic_DNA"/>
</dbReference>
<keyword evidence="5 7" id="KW-1133">Transmembrane helix</keyword>
<reference evidence="8" key="1">
    <citation type="submission" date="2023-03" db="EMBL/GenBank/DDBJ databases">
        <title>Massive genome expansion in bonnet fungi (Mycena s.s.) driven by repeated elements and novel gene families across ecological guilds.</title>
        <authorList>
            <consortium name="Lawrence Berkeley National Laboratory"/>
            <person name="Harder C.B."/>
            <person name="Miyauchi S."/>
            <person name="Viragh M."/>
            <person name="Kuo A."/>
            <person name="Thoen E."/>
            <person name="Andreopoulos B."/>
            <person name="Lu D."/>
            <person name="Skrede I."/>
            <person name="Drula E."/>
            <person name="Henrissat B."/>
            <person name="Morin E."/>
            <person name="Kohler A."/>
            <person name="Barry K."/>
            <person name="LaButti K."/>
            <person name="Morin E."/>
            <person name="Salamov A."/>
            <person name="Lipzen A."/>
            <person name="Mereny Z."/>
            <person name="Hegedus B."/>
            <person name="Baldrian P."/>
            <person name="Stursova M."/>
            <person name="Weitz H."/>
            <person name="Taylor A."/>
            <person name="Grigoriev I.V."/>
            <person name="Nagy L.G."/>
            <person name="Martin F."/>
            <person name="Kauserud H."/>
        </authorList>
    </citation>
    <scope>NUCLEOTIDE SEQUENCE</scope>
    <source>
        <strain evidence="8">CBHHK200</strain>
    </source>
</reference>
<feature type="transmembrane region" description="Helical" evidence="7">
    <location>
        <begin position="217"/>
        <end position="237"/>
    </location>
</feature>
<keyword evidence="6 7" id="KW-0472">Membrane</keyword>
<name>A0AAD6TJF4_9AGAR</name>
<dbReference type="GO" id="GO:0034257">
    <property type="term" value="F:nicotinamide riboside transmembrane transporter activity"/>
    <property type="evidence" value="ECO:0007669"/>
    <property type="project" value="TreeGrafter"/>
</dbReference>
<keyword evidence="3" id="KW-0813">Transport</keyword>
<dbReference type="Proteomes" id="UP001218188">
    <property type="component" value="Unassembled WGS sequence"/>
</dbReference>
<dbReference type="GO" id="GO:0005886">
    <property type="term" value="C:plasma membrane"/>
    <property type="evidence" value="ECO:0007669"/>
    <property type="project" value="TreeGrafter"/>
</dbReference>
<feature type="transmembrane region" description="Helical" evidence="7">
    <location>
        <begin position="174"/>
        <end position="205"/>
    </location>
</feature>
<evidence type="ECO:0000256" key="5">
    <source>
        <dbReference type="ARBA" id="ARBA00022989"/>
    </source>
</evidence>
<feature type="transmembrane region" description="Helical" evidence="7">
    <location>
        <begin position="116"/>
        <end position="137"/>
    </location>
</feature>
<evidence type="ECO:0000256" key="1">
    <source>
        <dbReference type="ARBA" id="ARBA00004141"/>
    </source>
</evidence>
<sequence>MSQLNASQLLTTMSPHSPDALYHAIPQAPVAANPVVHSDFEDAQEDADIASDPPSFASLTWKNICLPSHRNVVVDSRIRWIHFVLGCAVLLPWNVMITASPFFLSRLANSPHRLAFGSYLSCAFTISNFIFLARATVTSKQSSPSRRSLVTILSLSFLTFLLTISTFVHPSPGVFFTFVLLNGSIQAALGAYLQTAVIVIASLLGPTAIQAMMSGQAGVAVAVSGVQVFSAVASVWGRSRKAIAAEVSSGEPAERSAFIFFSLSTVFLIVSAAAHGWLVTMPAYRTVAGSLEHQKGVNESAESDELRGLVSAGRHEPSDGNAQMWRVAKANVIYEVAVSLVFLVTLAVFPAITTSILPTNPNTHPLLFSAVHFLVFNIGDFGGRNICSYPRLQVWSAKPLLTLSLARILFIPLFLLCNLQRPSEAGIPSSAIINSDVVFMLLLFLFGMSNGYVSSLCLMAAPSLEHNPRLQGRKDVDVAATVASFCLVGGLALGSFCSFAVRAAVCQCNPFTES</sequence>
<dbReference type="PANTHER" id="PTHR10332">
    <property type="entry name" value="EQUILIBRATIVE NUCLEOSIDE TRANSPORTER"/>
    <property type="match status" value="1"/>
</dbReference>
<feature type="transmembrane region" description="Helical" evidence="7">
    <location>
        <begin position="149"/>
        <end position="168"/>
    </location>
</feature>
<dbReference type="PIRSF" id="PIRSF016379">
    <property type="entry name" value="ENT"/>
    <property type="match status" value="1"/>
</dbReference>
<comment type="similarity">
    <text evidence="2">Belongs to the SLC29A/ENT transporter (TC 2.A.57) family.</text>
</comment>
<feature type="transmembrane region" description="Helical" evidence="7">
    <location>
        <begin position="332"/>
        <end position="352"/>
    </location>
</feature>
<feature type="transmembrane region" description="Helical" evidence="7">
    <location>
        <begin position="478"/>
        <end position="501"/>
    </location>
</feature>
<evidence type="ECO:0000313" key="8">
    <source>
        <dbReference type="EMBL" id="KAJ7047716.1"/>
    </source>
</evidence>
<evidence type="ECO:0000313" key="9">
    <source>
        <dbReference type="Proteomes" id="UP001218188"/>
    </source>
</evidence>
<accession>A0AAD6TJF4</accession>
<evidence type="ECO:0000256" key="6">
    <source>
        <dbReference type="ARBA" id="ARBA00023136"/>
    </source>
</evidence>
<proteinExistence type="inferred from homology"/>
<dbReference type="PANTHER" id="PTHR10332:SF88">
    <property type="entry name" value="EQUILIBRATIVE NUCLEOSIDE TRANSPORTER 1, ISOFORM A"/>
    <property type="match status" value="1"/>
</dbReference>
<feature type="transmembrane region" description="Helical" evidence="7">
    <location>
        <begin position="80"/>
        <end position="104"/>
    </location>
</feature>
<gene>
    <name evidence="8" type="ORF">C8F04DRAFT_1059860</name>
</gene>
<dbReference type="AlphaFoldDB" id="A0AAD6TJF4"/>
<evidence type="ECO:0000256" key="3">
    <source>
        <dbReference type="ARBA" id="ARBA00022448"/>
    </source>
</evidence>
<comment type="caution">
    <text evidence="8">The sequence shown here is derived from an EMBL/GenBank/DDBJ whole genome shotgun (WGS) entry which is preliminary data.</text>
</comment>
<feature type="transmembrane region" description="Helical" evidence="7">
    <location>
        <begin position="437"/>
        <end position="458"/>
    </location>
</feature>
<feature type="transmembrane region" description="Helical" evidence="7">
    <location>
        <begin position="395"/>
        <end position="417"/>
    </location>
</feature>